<keyword evidence="3" id="KW-0804">Transcription</keyword>
<dbReference type="SUPFAM" id="SSF53822">
    <property type="entry name" value="Periplasmic binding protein-like I"/>
    <property type="match status" value="1"/>
</dbReference>
<dbReference type="InterPro" id="IPR046335">
    <property type="entry name" value="LacI/GalR-like_sensor"/>
</dbReference>
<dbReference type="InterPro" id="IPR010982">
    <property type="entry name" value="Lambda_DNA-bd_dom_sf"/>
</dbReference>
<dbReference type="PROSITE" id="PS50932">
    <property type="entry name" value="HTH_LACI_2"/>
    <property type="match status" value="1"/>
</dbReference>
<comment type="caution">
    <text evidence="5">The sequence shown here is derived from an EMBL/GenBank/DDBJ whole genome shotgun (WGS) entry which is preliminary data.</text>
</comment>
<evidence type="ECO:0000256" key="2">
    <source>
        <dbReference type="ARBA" id="ARBA00023125"/>
    </source>
</evidence>
<dbReference type="GO" id="GO:0000976">
    <property type="term" value="F:transcription cis-regulatory region binding"/>
    <property type="evidence" value="ECO:0007669"/>
    <property type="project" value="TreeGrafter"/>
</dbReference>
<evidence type="ECO:0000313" key="6">
    <source>
        <dbReference type="Proteomes" id="UP000543804"/>
    </source>
</evidence>
<dbReference type="Gene3D" id="3.40.50.2300">
    <property type="match status" value="2"/>
</dbReference>
<evidence type="ECO:0000256" key="1">
    <source>
        <dbReference type="ARBA" id="ARBA00023015"/>
    </source>
</evidence>
<dbReference type="PANTHER" id="PTHR30146">
    <property type="entry name" value="LACI-RELATED TRANSCRIPTIONAL REPRESSOR"/>
    <property type="match status" value="1"/>
</dbReference>
<sequence length="350" mass="38020">MRKDSGAGTQKVTIQDIADLAGVSKSTVSRYLNRGYISEAKAARIRAVIEQTGYQANFFAKRLKMKRSKLIGIVLPRMDSVSVGKLLSGIGRILEPAGYQGILLVSQLQEEKELENIVKFSQQGVDGIIVDSVGITPRHVALTRQLDMPLVYTGQQREGLRCLKIDDYAAGRLMGAYLRQMGHVRAVFLGVSEKDRAVGIDRKQGFIDAFAEGRPEARVTFMETGFDFFSAYNRGPELLTAGTTVIVGATDNISLGVLRYFHERGIRVPDDISVAGFGGYDVGAVVYPALTSVYFDYELVGMKTAQYMLDAITGATSHLGGLPLHFLERESVRRVGAPAPAGSASCTALV</sequence>
<dbReference type="EMBL" id="JABAFA010000009">
    <property type="protein sequence ID" value="NMD98743.1"/>
    <property type="molecule type" value="Genomic_DNA"/>
</dbReference>
<dbReference type="AlphaFoldDB" id="A0A848B486"/>
<organism evidence="5 6">
    <name type="scientific">Selenomonas bovis</name>
    <dbReference type="NCBI Taxonomy" id="416586"/>
    <lineage>
        <taxon>Bacteria</taxon>
        <taxon>Bacillati</taxon>
        <taxon>Bacillota</taxon>
        <taxon>Negativicutes</taxon>
        <taxon>Selenomonadales</taxon>
        <taxon>Selenomonadaceae</taxon>
        <taxon>Selenomonas</taxon>
    </lineage>
</organism>
<dbReference type="SUPFAM" id="SSF47413">
    <property type="entry name" value="lambda repressor-like DNA-binding domains"/>
    <property type="match status" value="1"/>
</dbReference>
<feature type="domain" description="HTH lacI-type" evidence="4">
    <location>
        <begin position="12"/>
        <end position="65"/>
    </location>
</feature>
<dbReference type="PRINTS" id="PR00036">
    <property type="entry name" value="HTHLACI"/>
</dbReference>
<dbReference type="PANTHER" id="PTHR30146:SF154">
    <property type="entry name" value="TRANSCRIPTION REGULATOR, MEMBER OF GALR FAMILY"/>
    <property type="match status" value="1"/>
</dbReference>
<dbReference type="Gene3D" id="1.10.260.40">
    <property type="entry name" value="lambda repressor-like DNA-binding domains"/>
    <property type="match status" value="1"/>
</dbReference>
<dbReference type="Pfam" id="PF00356">
    <property type="entry name" value="LacI"/>
    <property type="match status" value="1"/>
</dbReference>
<keyword evidence="6" id="KW-1185">Reference proteome</keyword>
<dbReference type="GO" id="GO:0003700">
    <property type="term" value="F:DNA-binding transcription factor activity"/>
    <property type="evidence" value="ECO:0007669"/>
    <property type="project" value="TreeGrafter"/>
</dbReference>
<proteinExistence type="predicted"/>
<dbReference type="Pfam" id="PF13377">
    <property type="entry name" value="Peripla_BP_3"/>
    <property type="match status" value="1"/>
</dbReference>
<evidence type="ECO:0000256" key="3">
    <source>
        <dbReference type="ARBA" id="ARBA00023163"/>
    </source>
</evidence>
<dbReference type="RefSeq" id="WP_170077314.1">
    <property type="nucleotide sequence ID" value="NZ_JABAFA010000009.1"/>
</dbReference>
<dbReference type="InterPro" id="IPR028082">
    <property type="entry name" value="Peripla_BP_I"/>
</dbReference>
<dbReference type="Proteomes" id="UP000543804">
    <property type="component" value="Unassembled WGS sequence"/>
</dbReference>
<reference evidence="5 6" key="1">
    <citation type="submission" date="2020-04" db="EMBL/GenBank/DDBJ databases">
        <authorList>
            <person name="Hitch T.C.A."/>
            <person name="Wylensek D."/>
            <person name="Clavel T."/>
        </authorList>
    </citation>
    <scope>NUCLEOTIDE SEQUENCE [LARGE SCALE GENOMIC DNA]</scope>
    <source>
        <strain evidence="5 6">PG-130-P53-12</strain>
    </source>
</reference>
<accession>A0A848B486</accession>
<name>A0A848B486_9FIRM</name>
<keyword evidence="2" id="KW-0238">DNA-binding</keyword>
<evidence type="ECO:0000313" key="5">
    <source>
        <dbReference type="EMBL" id="NMD98743.1"/>
    </source>
</evidence>
<dbReference type="CDD" id="cd01392">
    <property type="entry name" value="HTH_LacI"/>
    <property type="match status" value="1"/>
</dbReference>
<protein>
    <submittedName>
        <fullName evidence="5">LacI family transcriptional regulator</fullName>
    </submittedName>
</protein>
<evidence type="ECO:0000259" key="4">
    <source>
        <dbReference type="PROSITE" id="PS50932"/>
    </source>
</evidence>
<keyword evidence="1" id="KW-0805">Transcription regulation</keyword>
<dbReference type="PROSITE" id="PS00356">
    <property type="entry name" value="HTH_LACI_1"/>
    <property type="match status" value="1"/>
</dbReference>
<gene>
    <name evidence="5" type="ORF">HF878_04485</name>
</gene>
<dbReference type="SMART" id="SM00354">
    <property type="entry name" value="HTH_LACI"/>
    <property type="match status" value="1"/>
</dbReference>
<dbReference type="CDD" id="cd01542">
    <property type="entry name" value="PBP1_TreR-like"/>
    <property type="match status" value="1"/>
</dbReference>
<dbReference type="InterPro" id="IPR000843">
    <property type="entry name" value="HTH_LacI"/>
</dbReference>